<evidence type="ECO:0000313" key="3">
    <source>
        <dbReference type="Proteomes" id="UP000799118"/>
    </source>
</evidence>
<feature type="region of interest" description="Disordered" evidence="1">
    <location>
        <begin position="279"/>
        <end position="311"/>
    </location>
</feature>
<keyword evidence="3" id="KW-1185">Reference proteome</keyword>
<feature type="region of interest" description="Disordered" evidence="1">
    <location>
        <begin position="329"/>
        <end position="356"/>
    </location>
</feature>
<feature type="compositionally biased region" description="Low complexity" evidence="1">
    <location>
        <begin position="329"/>
        <end position="339"/>
    </location>
</feature>
<sequence length="718" mass="77728">MERLRAYRLLQLLQAMFVEYAYNWDPKRVKGKGQAMPEPELSSSYMEESLPTIIISGKATSSTLSTQASSSKMTILRRRPRGQTGLKNPAKSDPPEDWARYYHVHPNTMPPGIVCDSSNHISLRSVRGRLLIHNQAPKLPQGTIALEQNCFLLLSAELFATPGLCPEITVSIFPDDTRNATLEDVARFYASQGITVLMGEDTAVFALTWIIAFRPSNSLTVSEALMIQGRVESALSMGNVPAGLNDNMWAPEGLVSRPSHPIPGVGFFPTPLITDDGGLSYDSPPNAIMSSSNSAGASGSSSSNTASAQSEVLPTAPMEGINGHVSSEATATAAADDPAQGQGSLPKRKKGALGSEEKKLARAAAIAKLTRITKAVRTFVEQTEELVKGVADAEGISEECMHQLAGQVSAIKNKKAPSNWNILAHFKGQELNEGCPAGAKLQLGEIQNAIYEDEDMMDILHSNNKHMQELHQQYNDEKDEEQKAVMHISTRTGAILSGKLIAAFQAESSSMKEQAHSASGSPVGVATPPWFNQDSLAVATLMASCGNISVRYDQDIQAVQSMMIEGWPTDVPFAPPSKVKIAFQVKTLYDAWKSGEAHWRTMSAAEKRTVWDEVAEQEPVALSDNEDEDEDKDDEAEYCPKKKGHAKKGGNDEDCLKVEKGKAPRKRKAPTGNDDMEGPRKKKHQSVKSSAKSVEKGVYVFGPAGVANKAAKKVAKKV</sequence>
<evidence type="ECO:0000256" key="1">
    <source>
        <dbReference type="SAM" id="MobiDB-lite"/>
    </source>
</evidence>
<protein>
    <submittedName>
        <fullName evidence="2">Uncharacterized protein</fullName>
    </submittedName>
</protein>
<dbReference type="OrthoDB" id="3247681at2759"/>
<organism evidence="2 3">
    <name type="scientific">Gymnopus androsaceus JB14</name>
    <dbReference type="NCBI Taxonomy" id="1447944"/>
    <lineage>
        <taxon>Eukaryota</taxon>
        <taxon>Fungi</taxon>
        <taxon>Dikarya</taxon>
        <taxon>Basidiomycota</taxon>
        <taxon>Agaricomycotina</taxon>
        <taxon>Agaricomycetes</taxon>
        <taxon>Agaricomycetidae</taxon>
        <taxon>Agaricales</taxon>
        <taxon>Marasmiineae</taxon>
        <taxon>Omphalotaceae</taxon>
        <taxon>Gymnopus</taxon>
    </lineage>
</organism>
<name>A0A6A4GTW7_9AGAR</name>
<gene>
    <name evidence="2" type="ORF">BT96DRAFT_1003895</name>
</gene>
<feature type="compositionally biased region" description="Low complexity" evidence="1">
    <location>
        <begin position="290"/>
        <end position="310"/>
    </location>
</feature>
<dbReference type="Proteomes" id="UP000799118">
    <property type="component" value="Unassembled WGS sequence"/>
</dbReference>
<dbReference type="EMBL" id="ML769728">
    <property type="protein sequence ID" value="KAE9388760.1"/>
    <property type="molecule type" value="Genomic_DNA"/>
</dbReference>
<proteinExistence type="predicted"/>
<accession>A0A6A4GTW7</accession>
<dbReference type="AlphaFoldDB" id="A0A6A4GTW7"/>
<feature type="region of interest" description="Disordered" evidence="1">
    <location>
        <begin position="615"/>
        <end position="697"/>
    </location>
</feature>
<reference evidence="2" key="1">
    <citation type="journal article" date="2019" name="Environ. Microbiol.">
        <title>Fungal ecological strategies reflected in gene transcription - a case study of two litter decomposers.</title>
        <authorList>
            <person name="Barbi F."/>
            <person name="Kohler A."/>
            <person name="Barry K."/>
            <person name="Baskaran P."/>
            <person name="Daum C."/>
            <person name="Fauchery L."/>
            <person name="Ihrmark K."/>
            <person name="Kuo A."/>
            <person name="LaButti K."/>
            <person name="Lipzen A."/>
            <person name="Morin E."/>
            <person name="Grigoriev I.V."/>
            <person name="Henrissat B."/>
            <person name="Lindahl B."/>
            <person name="Martin F."/>
        </authorList>
    </citation>
    <scope>NUCLEOTIDE SEQUENCE</scope>
    <source>
        <strain evidence="2">JB14</strain>
    </source>
</reference>
<evidence type="ECO:0000313" key="2">
    <source>
        <dbReference type="EMBL" id="KAE9388760.1"/>
    </source>
</evidence>
<feature type="compositionally biased region" description="Basic and acidic residues" evidence="1">
    <location>
        <begin position="649"/>
        <end position="662"/>
    </location>
</feature>
<feature type="compositionally biased region" description="Acidic residues" evidence="1">
    <location>
        <begin position="624"/>
        <end position="637"/>
    </location>
</feature>